<sequence length="54" mass="6697">MQKQDKEHIEPAMTEAEIERLKRDVYRPDMEKFRLFTDMLRRNAILKKALIRHR</sequence>
<protein>
    <submittedName>
        <fullName evidence="1">Uncharacterized protein</fullName>
    </submittedName>
</protein>
<comment type="caution">
    <text evidence="1">The sequence shown here is derived from an EMBL/GenBank/DDBJ whole genome shotgun (WGS) entry which is preliminary data.</text>
</comment>
<accession>A0ABW2YSZ1</accession>
<evidence type="ECO:0000313" key="1">
    <source>
        <dbReference type="EMBL" id="MFD0748858.1"/>
    </source>
</evidence>
<dbReference type="RefSeq" id="WP_377096739.1">
    <property type="nucleotide sequence ID" value="NZ_JBHTHU010000001.1"/>
</dbReference>
<keyword evidence="2" id="KW-1185">Reference proteome</keyword>
<name>A0ABW2YSZ1_9SPHI</name>
<dbReference type="Proteomes" id="UP001596958">
    <property type="component" value="Unassembled WGS sequence"/>
</dbReference>
<proteinExistence type="predicted"/>
<organism evidence="1 2">
    <name type="scientific">Mucilaginibacter calamicampi</name>
    <dbReference type="NCBI Taxonomy" id="1302352"/>
    <lineage>
        <taxon>Bacteria</taxon>
        <taxon>Pseudomonadati</taxon>
        <taxon>Bacteroidota</taxon>
        <taxon>Sphingobacteriia</taxon>
        <taxon>Sphingobacteriales</taxon>
        <taxon>Sphingobacteriaceae</taxon>
        <taxon>Mucilaginibacter</taxon>
    </lineage>
</organism>
<evidence type="ECO:0000313" key="2">
    <source>
        <dbReference type="Proteomes" id="UP001596958"/>
    </source>
</evidence>
<reference evidence="2" key="1">
    <citation type="journal article" date="2019" name="Int. J. Syst. Evol. Microbiol.">
        <title>The Global Catalogue of Microorganisms (GCM) 10K type strain sequencing project: providing services to taxonomists for standard genome sequencing and annotation.</title>
        <authorList>
            <consortium name="The Broad Institute Genomics Platform"/>
            <consortium name="The Broad Institute Genome Sequencing Center for Infectious Disease"/>
            <person name="Wu L."/>
            <person name="Ma J."/>
        </authorList>
    </citation>
    <scope>NUCLEOTIDE SEQUENCE [LARGE SCALE GENOMIC DNA]</scope>
    <source>
        <strain evidence="2">CCUG 63418</strain>
    </source>
</reference>
<gene>
    <name evidence="1" type="ORF">ACFQZS_01810</name>
</gene>
<dbReference type="EMBL" id="JBHTHU010000001">
    <property type="protein sequence ID" value="MFD0748858.1"/>
    <property type="molecule type" value="Genomic_DNA"/>
</dbReference>